<gene>
    <name evidence="2" type="ORF">LCGC14_0986950</name>
</gene>
<evidence type="ECO:0000313" key="2">
    <source>
        <dbReference type="EMBL" id="KKN15334.1"/>
    </source>
</evidence>
<dbReference type="AlphaFoldDB" id="A0A0F9NBJ0"/>
<proteinExistence type="predicted"/>
<sequence length="125" mass="13936">MTDKHPGCPECDIPSDGYPELINKGSYYWCWKCKKRYGKSSLVLLGEAYTGVLDKIKKLHKDKQKSLANQHSGKQVIGPGGLPKSKKGGFGQTLPLSTKFKLGDWDVDKVMEAYNSIPSFQEILD</sequence>
<accession>A0A0F9NBJ0</accession>
<feature type="non-terminal residue" evidence="2">
    <location>
        <position position="125"/>
    </location>
</feature>
<protein>
    <submittedName>
        <fullName evidence="2">Uncharacterized protein</fullName>
    </submittedName>
</protein>
<comment type="caution">
    <text evidence="2">The sequence shown here is derived from an EMBL/GenBank/DDBJ whole genome shotgun (WGS) entry which is preliminary data.</text>
</comment>
<reference evidence="2" key="1">
    <citation type="journal article" date="2015" name="Nature">
        <title>Complex archaea that bridge the gap between prokaryotes and eukaryotes.</title>
        <authorList>
            <person name="Spang A."/>
            <person name="Saw J.H."/>
            <person name="Jorgensen S.L."/>
            <person name="Zaremba-Niedzwiedzka K."/>
            <person name="Martijn J."/>
            <person name="Lind A.E."/>
            <person name="van Eijk R."/>
            <person name="Schleper C."/>
            <person name="Guy L."/>
            <person name="Ettema T.J."/>
        </authorList>
    </citation>
    <scope>NUCLEOTIDE SEQUENCE</scope>
</reference>
<name>A0A0F9NBJ0_9ZZZZ</name>
<organism evidence="2">
    <name type="scientific">marine sediment metagenome</name>
    <dbReference type="NCBI Taxonomy" id="412755"/>
    <lineage>
        <taxon>unclassified sequences</taxon>
        <taxon>metagenomes</taxon>
        <taxon>ecological metagenomes</taxon>
    </lineage>
</organism>
<evidence type="ECO:0000256" key="1">
    <source>
        <dbReference type="SAM" id="MobiDB-lite"/>
    </source>
</evidence>
<feature type="region of interest" description="Disordered" evidence="1">
    <location>
        <begin position="64"/>
        <end position="90"/>
    </location>
</feature>
<dbReference type="EMBL" id="LAZR01003722">
    <property type="protein sequence ID" value="KKN15334.1"/>
    <property type="molecule type" value="Genomic_DNA"/>
</dbReference>